<protein>
    <submittedName>
        <fullName evidence="2">Uncharacterized protein</fullName>
    </submittedName>
</protein>
<evidence type="ECO:0000256" key="1">
    <source>
        <dbReference type="SAM" id="Phobius"/>
    </source>
</evidence>
<gene>
    <name evidence="2" type="ORF">DES45_102650</name>
</gene>
<dbReference type="AlphaFoldDB" id="A0A370HSF9"/>
<proteinExistence type="predicted"/>
<evidence type="ECO:0000313" key="3">
    <source>
        <dbReference type="Proteomes" id="UP000254925"/>
    </source>
</evidence>
<sequence>MKGGQRTGADLSLAGGSSRQSLEEVIRARDAAGNHMMSFVGIGLAVTSVAFAAYAIIHGAGFSSLPNILPAMTEGVPVNKSLASHARRQNVMDPTTTGALSVRTEMVDARQRDGRTRGASYVIYRVFGETALVEGVDGLHVVVPGAVLPGVGRVLSIERTGGSWSIVTSETVIGEASL</sequence>
<keyword evidence="1" id="KW-1133">Transmembrane helix</keyword>
<organism evidence="2 3">
    <name type="scientific">Microvirga subterranea</name>
    <dbReference type="NCBI Taxonomy" id="186651"/>
    <lineage>
        <taxon>Bacteria</taxon>
        <taxon>Pseudomonadati</taxon>
        <taxon>Pseudomonadota</taxon>
        <taxon>Alphaproteobacteria</taxon>
        <taxon>Hyphomicrobiales</taxon>
        <taxon>Methylobacteriaceae</taxon>
        <taxon>Microvirga</taxon>
    </lineage>
</organism>
<keyword evidence="1" id="KW-0472">Membrane</keyword>
<comment type="caution">
    <text evidence="2">The sequence shown here is derived from an EMBL/GenBank/DDBJ whole genome shotgun (WGS) entry which is preliminary data.</text>
</comment>
<feature type="transmembrane region" description="Helical" evidence="1">
    <location>
        <begin position="36"/>
        <end position="57"/>
    </location>
</feature>
<dbReference type="EMBL" id="QQBB01000002">
    <property type="protein sequence ID" value="RDI61255.1"/>
    <property type="molecule type" value="Genomic_DNA"/>
</dbReference>
<dbReference type="Proteomes" id="UP000254925">
    <property type="component" value="Unassembled WGS sequence"/>
</dbReference>
<reference evidence="2 3" key="1">
    <citation type="submission" date="2018-07" db="EMBL/GenBank/DDBJ databases">
        <title>Genomic Encyclopedia of Type Strains, Phase IV (KMG-IV): sequencing the most valuable type-strain genomes for metagenomic binning, comparative biology and taxonomic classification.</title>
        <authorList>
            <person name="Goeker M."/>
        </authorList>
    </citation>
    <scope>NUCLEOTIDE SEQUENCE [LARGE SCALE GENOMIC DNA]</scope>
    <source>
        <strain evidence="2 3">DSM 14364</strain>
    </source>
</reference>
<name>A0A370HSF9_9HYPH</name>
<keyword evidence="3" id="KW-1185">Reference proteome</keyword>
<evidence type="ECO:0000313" key="2">
    <source>
        <dbReference type="EMBL" id="RDI61255.1"/>
    </source>
</evidence>
<keyword evidence="1" id="KW-0812">Transmembrane</keyword>
<dbReference type="RefSeq" id="WP_114769406.1">
    <property type="nucleotide sequence ID" value="NZ_QQBB01000002.1"/>
</dbReference>
<accession>A0A370HSF9</accession>